<dbReference type="AlphaFoldDB" id="A0A0N4WXE6"/>
<protein>
    <submittedName>
        <fullName evidence="2">TLDc domain-containing protein</fullName>
    </submittedName>
</protein>
<feature type="compositionally biased region" description="Low complexity" evidence="1">
    <location>
        <begin position="75"/>
        <end position="95"/>
    </location>
</feature>
<evidence type="ECO:0000256" key="1">
    <source>
        <dbReference type="SAM" id="MobiDB-lite"/>
    </source>
</evidence>
<proteinExistence type="predicted"/>
<name>A0A0N4WXE6_HAEPC</name>
<sequence length="95" mass="9981">LQRLFVGFDSPTPSHEGRGIFGFGLTSSSSSSFGVVNDGVVTSDLLQHACSKHSPSSTSCLTRSMLCRRTSSGGLNSSNCFSRTSSRSLSSLSLE</sequence>
<accession>A0A0N4WXE6</accession>
<reference evidence="2" key="1">
    <citation type="submission" date="2017-02" db="UniProtKB">
        <authorList>
            <consortium name="WormBaseParasite"/>
        </authorList>
    </citation>
    <scope>IDENTIFICATION</scope>
</reference>
<evidence type="ECO:0000313" key="2">
    <source>
        <dbReference type="WBParaSite" id="HPLM_0001648701-mRNA-1"/>
    </source>
</evidence>
<organism evidence="2">
    <name type="scientific">Haemonchus placei</name>
    <name type="common">Barber's pole worm</name>
    <dbReference type="NCBI Taxonomy" id="6290"/>
    <lineage>
        <taxon>Eukaryota</taxon>
        <taxon>Metazoa</taxon>
        <taxon>Ecdysozoa</taxon>
        <taxon>Nematoda</taxon>
        <taxon>Chromadorea</taxon>
        <taxon>Rhabditida</taxon>
        <taxon>Rhabditina</taxon>
        <taxon>Rhabditomorpha</taxon>
        <taxon>Strongyloidea</taxon>
        <taxon>Trichostrongylidae</taxon>
        <taxon>Haemonchus</taxon>
    </lineage>
</organism>
<dbReference type="WBParaSite" id="HPLM_0001648701-mRNA-1">
    <property type="protein sequence ID" value="HPLM_0001648701-mRNA-1"/>
    <property type="gene ID" value="HPLM_0001648701"/>
</dbReference>
<feature type="region of interest" description="Disordered" evidence="1">
    <location>
        <begin position="71"/>
        <end position="95"/>
    </location>
</feature>